<reference evidence="1 2" key="1">
    <citation type="submission" date="2019-01" db="EMBL/GenBank/DDBJ databases">
        <title>Ktedonosporobacter rubrisoli SCAWS-G2.</title>
        <authorList>
            <person name="Huang Y."/>
            <person name="Yan B."/>
        </authorList>
    </citation>
    <scope>NUCLEOTIDE SEQUENCE [LARGE SCALE GENOMIC DNA]</scope>
    <source>
        <strain evidence="1 2">SCAWS-G2</strain>
    </source>
</reference>
<evidence type="ECO:0000313" key="2">
    <source>
        <dbReference type="Proteomes" id="UP000290365"/>
    </source>
</evidence>
<evidence type="ECO:0000313" key="1">
    <source>
        <dbReference type="EMBL" id="QBD81014.1"/>
    </source>
</evidence>
<dbReference type="Proteomes" id="UP000290365">
    <property type="component" value="Chromosome"/>
</dbReference>
<accession>A0A4P6JZ64</accession>
<keyword evidence="2" id="KW-1185">Reference proteome</keyword>
<dbReference type="AlphaFoldDB" id="A0A4P6JZ64"/>
<dbReference type="KEGG" id="kbs:EPA93_35620"/>
<dbReference type="RefSeq" id="WP_129892076.1">
    <property type="nucleotide sequence ID" value="NZ_CP035758.1"/>
</dbReference>
<sequence length="67" mass="7003">MLAECQIRPEQLAGAAGIGASIEFLAEIGVPIEERHAQALVRALSQLSQQAYTLNDVAIKIAATQGG</sequence>
<protein>
    <submittedName>
        <fullName evidence="1">Uncharacterized protein</fullName>
    </submittedName>
</protein>
<name>A0A4P6JZ64_KTERU</name>
<dbReference type="EMBL" id="CP035758">
    <property type="protein sequence ID" value="QBD81014.1"/>
    <property type="molecule type" value="Genomic_DNA"/>
</dbReference>
<proteinExistence type="predicted"/>
<gene>
    <name evidence="1" type="ORF">EPA93_35620</name>
</gene>
<organism evidence="1 2">
    <name type="scientific">Ktedonosporobacter rubrisoli</name>
    <dbReference type="NCBI Taxonomy" id="2509675"/>
    <lineage>
        <taxon>Bacteria</taxon>
        <taxon>Bacillati</taxon>
        <taxon>Chloroflexota</taxon>
        <taxon>Ktedonobacteria</taxon>
        <taxon>Ktedonobacterales</taxon>
        <taxon>Ktedonosporobacteraceae</taxon>
        <taxon>Ktedonosporobacter</taxon>
    </lineage>
</organism>